<feature type="transmembrane region" description="Helical" evidence="8">
    <location>
        <begin position="199"/>
        <end position="221"/>
    </location>
</feature>
<evidence type="ECO:0000256" key="4">
    <source>
        <dbReference type="ARBA" id="ARBA00022824"/>
    </source>
</evidence>
<dbReference type="EMBL" id="CAJNOQ010026981">
    <property type="protein sequence ID" value="CAF1549963.1"/>
    <property type="molecule type" value="Genomic_DNA"/>
</dbReference>
<dbReference type="OrthoDB" id="301434at2759"/>
<evidence type="ECO:0000256" key="3">
    <source>
        <dbReference type="ARBA" id="ARBA00022801"/>
    </source>
</evidence>
<keyword evidence="2 8" id="KW-0812">Transmembrane</keyword>
<feature type="transmembrane region" description="Helical" evidence="8">
    <location>
        <begin position="242"/>
        <end position="265"/>
    </location>
</feature>
<reference evidence="10" key="1">
    <citation type="submission" date="2021-02" db="EMBL/GenBank/DDBJ databases">
        <authorList>
            <person name="Nowell W R."/>
        </authorList>
    </citation>
    <scope>NUCLEOTIDE SEQUENCE</scope>
</reference>
<evidence type="ECO:0000259" key="9">
    <source>
        <dbReference type="SMART" id="SM00014"/>
    </source>
</evidence>
<evidence type="ECO:0000313" key="10">
    <source>
        <dbReference type="EMBL" id="CAF1549963.1"/>
    </source>
</evidence>
<organism evidence="10 12">
    <name type="scientific">Didymodactylos carnosus</name>
    <dbReference type="NCBI Taxonomy" id="1234261"/>
    <lineage>
        <taxon>Eukaryota</taxon>
        <taxon>Metazoa</taxon>
        <taxon>Spiralia</taxon>
        <taxon>Gnathifera</taxon>
        <taxon>Rotifera</taxon>
        <taxon>Eurotatoria</taxon>
        <taxon>Bdelloidea</taxon>
        <taxon>Philodinida</taxon>
        <taxon>Philodinidae</taxon>
        <taxon>Didymodactylos</taxon>
    </lineage>
</organism>
<keyword evidence="12" id="KW-1185">Reference proteome</keyword>
<evidence type="ECO:0000256" key="7">
    <source>
        <dbReference type="ARBA" id="ARBA00038324"/>
    </source>
</evidence>
<evidence type="ECO:0000256" key="2">
    <source>
        <dbReference type="ARBA" id="ARBA00022692"/>
    </source>
</evidence>
<protein>
    <recommendedName>
        <fullName evidence="9">Phosphatidic acid phosphatase type 2/haloperoxidase domain-containing protein</fullName>
    </recommendedName>
</protein>
<accession>A0A815X561</accession>
<dbReference type="Gene3D" id="1.20.144.10">
    <property type="entry name" value="Phosphatidic acid phosphatase type 2/haloperoxidase"/>
    <property type="match status" value="1"/>
</dbReference>
<keyword evidence="5 8" id="KW-1133">Transmembrane helix</keyword>
<dbReference type="PANTHER" id="PTHR14969">
    <property type="entry name" value="SPHINGOSINE-1-PHOSPHATE PHOSPHOHYDROLASE"/>
    <property type="match status" value="1"/>
</dbReference>
<keyword evidence="3" id="KW-0378">Hydrolase</keyword>
<dbReference type="Proteomes" id="UP000663829">
    <property type="component" value="Unassembled WGS sequence"/>
</dbReference>
<evidence type="ECO:0000256" key="8">
    <source>
        <dbReference type="SAM" id="Phobius"/>
    </source>
</evidence>
<feature type="transmembrane region" description="Helical" evidence="8">
    <location>
        <begin position="297"/>
        <end position="318"/>
    </location>
</feature>
<dbReference type="GO" id="GO:0006670">
    <property type="term" value="P:sphingosine metabolic process"/>
    <property type="evidence" value="ECO:0007669"/>
    <property type="project" value="TreeGrafter"/>
</dbReference>
<dbReference type="GO" id="GO:0005789">
    <property type="term" value="C:endoplasmic reticulum membrane"/>
    <property type="evidence" value="ECO:0007669"/>
    <property type="project" value="UniProtKB-SubCell"/>
</dbReference>
<dbReference type="CDD" id="cd03388">
    <property type="entry name" value="PAP2_SPPase1"/>
    <property type="match status" value="1"/>
</dbReference>
<evidence type="ECO:0000313" key="11">
    <source>
        <dbReference type="EMBL" id="CAF4410953.1"/>
    </source>
</evidence>
<feature type="domain" description="Phosphatidic acid phosphatase type 2/haloperoxidase" evidence="9">
    <location>
        <begin position="201"/>
        <end position="315"/>
    </location>
</feature>
<evidence type="ECO:0000256" key="5">
    <source>
        <dbReference type="ARBA" id="ARBA00022989"/>
    </source>
</evidence>
<evidence type="ECO:0000256" key="6">
    <source>
        <dbReference type="ARBA" id="ARBA00023136"/>
    </source>
</evidence>
<feature type="transmembrane region" description="Helical" evidence="8">
    <location>
        <begin position="359"/>
        <end position="377"/>
    </location>
</feature>
<dbReference type="AlphaFoldDB" id="A0A815X561"/>
<dbReference type="InterPro" id="IPR000326">
    <property type="entry name" value="PAP2/HPO"/>
</dbReference>
<dbReference type="InterPro" id="IPR036938">
    <property type="entry name" value="PAP2/HPO_sf"/>
</dbReference>
<feature type="transmembrane region" description="Helical" evidence="8">
    <location>
        <begin position="324"/>
        <end position="347"/>
    </location>
</feature>
<dbReference type="Proteomes" id="UP000681722">
    <property type="component" value="Unassembled WGS sequence"/>
</dbReference>
<feature type="transmembrane region" description="Helical" evidence="8">
    <location>
        <begin position="166"/>
        <end position="187"/>
    </location>
</feature>
<name>A0A815X561_9BILA</name>
<dbReference type="PANTHER" id="PTHR14969:SF28">
    <property type="entry name" value="DIHYDROSPHINGOSINE 1-PHOSPHATE PHOSPHATASE LCB3-RELATED"/>
    <property type="match status" value="1"/>
</dbReference>
<feature type="transmembrane region" description="Helical" evidence="8">
    <location>
        <begin position="450"/>
        <end position="470"/>
    </location>
</feature>
<dbReference type="SMART" id="SM00014">
    <property type="entry name" value="acidPPc"/>
    <property type="match status" value="1"/>
</dbReference>
<dbReference type="GO" id="GO:0042392">
    <property type="term" value="F:sphingosine-1-phosphate phosphatase activity"/>
    <property type="evidence" value="ECO:0007669"/>
    <property type="project" value="TreeGrafter"/>
</dbReference>
<dbReference type="EMBL" id="CAJOBC010092657">
    <property type="protein sequence ID" value="CAF4410953.1"/>
    <property type="molecule type" value="Genomic_DNA"/>
</dbReference>
<comment type="caution">
    <text evidence="10">The sequence shown here is derived from an EMBL/GenBank/DDBJ whole genome shotgun (WGS) entry which is preliminary data.</text>
</comment>
<comment type="similarity">
    <text evidence="7">Belongs to the type 2 lipid phosphate phosphatase family.</text>
</comment>
<feature type="transmembrane region" description="Helical" evidence="8">
    <location>
        <begin position="397"/>
        <end position="415"/>
    </location>
</feature>
<evidence type="ECO:0000313" key="12">
    <source>
        <dbReference type="Proteomes" id="UP000663829"/>
    </source>
</evidence>
<sequence>MVTVTGNCHSPNIYYLIINMIIDRLKPFFLWLHDANHVANFQRKFGILPNDYPTDTVSTTFLNQNENFNNNNNDSSSQYCNGYDLNKHITNGYRNAKDDDLKTKSSQHKGHERKITYDTNVIDECIEEIQHKKRSSSSTAVAQQLVSKTELADKSKGLLDYKIDNWFWYYFFQFGAALGNEIFYILFFPTWVWNVDGSVARKISILWAFFMYIGQATKDILEIPRPRSPPVLKLEKRYLEEYGFPSTHAMFAAGIPLSLVLLSIQRYDFNIWIGIAFAATTCVWVCLSRIYLGMHTFLDIIAGTIYALFLVYLMFPYVDAIDQFQLNFALAPLLNFSIGILLIKFYPSPKQWSTARSDTTVILGSAFGLCSATTTMFKLGLLKKPLTPPIYSIIYPNYLHCLLRTVLGLILIFLTRQIVKNVVLRITCFIYGLDYRNPECKRLAKIEMPYYYLTYFAIGFNISFSCPVFFRAIGIGRDYSYTEI</sequence>
<comment type="subcellular location">
    <subcellularLocation>
        <location evidence="1">Endoplasmic reticulum membrane</location>
        <topology evidence="1">Multi-pass membrane protein</topology>
    </subcellularLocation>
</comment>
<proteinExistence type="inferred from homology"/>
<evidence type="ECO:0000256" key="1">
    <source>
        <dbReference type="ARBA" id="ARBA00004477"/>
    </source>
</evidence>
<dbReference type="Pfam" id="PF01569">
    <property type="entry name" value="PAP2"/>
    <property type="match status" value="1"/>
</dbReference>
<dbReference type="SUPFAM" id="SSF48317">
    <property type="entry name" value="Acid phosphatase/Vanadium-dependent haloperoxidase"/>
    <property type="match status" value="1"/>
</dbReference>
<keyword evidence="4" id="KW-0256">Endoplasmic reticulum</keyword>
<gene>
    <name evidence="10" type="ORF">GPM918_LOCUS39145</name>
    <name evidence="11" type="ORF">SRO942_LOCUS40003</name>
</gene>
<feature type="transmembrane region" description="Helical" evidence="8">
    <location>
        <begin position="271"/>
        <end position="292"/>
    </location>
</feature>
<keyword evidence="6 8" id="KW-0472">Membrane</keyword>